<evidence type="ECO:0000256" key="1">
    <source>
        <dbReference type="SAM" id="MobiDB-lite"/>
    </source>
</evidence>
<proteinExistence type="predicted"/>
<dbReference type="Proteomes" id="UP000017836">
    <property type="component" value="Unassembled WGS sequence"/>
</dbReference>
<dbReference type="PANTHER" id="PTHR35118">
    <property type="entry name" value="KINASE FAMILY PROTEIN"/>
    <property type="match status" value="1"/>
</dbReference>
<dbReference type="STRING" id="13333.W1NRL8"/>
<organism evidence="2 3">
    <name type="scientific">Amborella trichopoda</name>
    <dbReference type="NCBI Taxonomy" id="13333"/>
    <lineage>
        <taxon>Eukaryota</taxon>
        <taxon>Viridiplantae</taxon>
        <taxon>Streptophyta</taxon>
        <taxon>Embryophyta</taxon>
        <taxon>Tracheophyta</taxon>
        <taxon>Spermatophyta</taxon>
        <taxon>Magnoliopsida</taxon>
        <taxon>Amborellales</taxon>
        <taxon>Amborellaceae</taxon>
        <taxon>Amborella</taxon>
    </lineage>
</organism>
<name>W1NRL8_AMBTC</name>
<dbReference type="PANTHER" id="PTHR35118:SF3">
    <property type="entry name" value="PROTEIN KINASE SUPERFAMILY PROTEIN"/>
    <property type="match status" value="1"/>
</dbReference>
<dbReference type="OMA" id="HCIMQFA"/>
<dbReference type="AlphaFoldDB" id="W1NRL8"/>
<dbReference type="eggNOG" id="ENOG502QQSV">
    <property type="taxonomic scope" value="Eukaryota"/>
</dbReference>
<evidence type="ECO:0000313" key="3">
    <source>
        <dbReference type="Proteomes" id="UP000017836"/>
    </source>
</evidence>
<evidence type="ECO:0008006" key="4">
    <source>
        <dbReference type="Google" id="ProtNLM"/>
    </source>
</evidence>
<dbReference type="KEGG" id="atr:18426184"/>
<sequence length="711" mass="78409">MEGDSPDRLSFGSGANKSSSSPGGKSQPSLASGLKDFSRKFVDSEILTSKLQDWFHSLSENATSKKPAFEVPFNLTELQKFDYALEGVPFQQLIRMPSAIYASASDAAEATAYLAIEDFLHAGAKGLWETFWGLDKPMPLTVACLHSSSSKFYPAEKAISRWKLNGLCATALLLKSGRVSHSRWDQILELVLLRPDVGNLSMESTRRPSLPVIGEAIFFAIRVLLSRSLGKSNFSNKSSCVYVLLVDSQHGGVVRVEGDLSNLEVDVNRVYDCAADWLKKHSDVKVSPVDRIWNKLGNANWGDIGALQVLLATFHCMFQCIGKPKKSIEDLAAEHSFRLQKRRSEREFGSSKVNGNGSFRPHLRSYSPEIVEVDEDGSREPEGTTNLEVGSILWLEESNWQKGFQITEILVTGDHPVYVSTSLEEPRKSVLLYVGSHPSQLEPSWEDMTSWYRVQRQTKILSIMKQKGLSSKYLPELVGSGKIMHPGRCSGSRCEHPLCGTPVLVTSPIGQPLPALLSFGQFGQDDALKCCHNCLSVLHATTFVGIRHGDICPENVIRVSTKNPYYVLLGWGRAVLEERESPGPSLNLLFGSTFALQEGKLCPASDAESLIYLIYFCCGGVFPKLGSVEEALKWREKAWSKRLIQQKLGEVSPVLKAFADYVDSLCGTPYPVDYEIWLRRLGRSISGEEHGKEALISTANGRGESSGTSGS</sequence>
<dbReference type="OrthoDB" id="1890226at2759"/>
<gene>
    <name evidence="2" type="ORF">AMTR_s00095p00126700</name>
</gene>
<accession>W1NRL8</accession>
<reference evidence="3" key="1">
    <citation type="journal article" date="2013" name="Science">
        <title>The Amborella genome and the evolution of flowering plants.</title>
        <authorList>
            <consortium name="Amborella Genome Project"/>
        </authorList>
    </citation>
    <scope>NUCLEOTIDE SEQUENCE [LARGE SCALE GENOMIC DNA]</scope>
</reference>
<dbReference type="HOGENOM" id="CLU_417036_0_0_1"/>
<dbReference type="EMBL" id="KI395483">
    <property type="protein sequence ID" value="ERM98183.1"/>
    <property type="molecule type" value="Genomic_DNA"/>
</dbReference>
<dbReference type="Gramene" id="ERM98183">
    <property type="protein sequence ID" value="ERM98183"/>
    <property type="gene ID" value="AMTR_s00095p00126700"/>
</dbReference>
<protein>
    <recommendedName>
        <fullName evidence="4">Protein kinase domain-containing protein</fullName>
    </recommendedName>
</protein>
<dbReference type="SUPFAM" id="SSF56112">
    <property type="entry name" value="Protein kinase-like (PK-like)"/>
    <property type="match status" value="1"/>
</dbReference>
<dbReference type="InterPro" id="IPR011009">
    <property type="entry name" value="Kinase-like_dom_sf"/>
</dbReference>
<evidence type="ECO:0000313" key="2">
    <source>
        <dbReference type="EMBL" id="ERM98183.1"/>
    </source>
</evidence>
<dbReference type="Gene3D" id="1.10.510.10">
    <property type="entry name" value="Transferase(Phosphotransferase) domain 1"/>
    <property type="match status" value="1"/>
</dbReference>
<feature type="compositionally biased region" description="Low complexity" evidence="1">
    <location>
        <begin position="10"/>
        <end position="29"/>
    </location>
</feature>
<feature type="region of interest" description="Disordered" evidence="1">
    <location>
        <begin position="1"/>
        <end position="32"/>
    </location>
</feature>
<keyword evidence="3" id="KW-1185">Reference proteome</keyword>